<sequence>MGKHAMNNTWQYHNFELRSHFQPIYSLAHRRCVGLEALIRTQDGNLPCSPLELFAMARARDEEALLDQHCQALHLRNYAELLLPEQWLFINVCPPSALAYPDQQLFWNTLNQLGLAPQRMVMEIIEHASNDPLLLEEQVREYRTRGALVAIDDFGAGHSNFDRIWRLQPDIVKLDRSLLVQAREQTRTRHVLGKLIQLIHGSGALAVMEGVETLDDLHLVFDSGADMVQGFGLAYPAADPRVGLAEGRRKLNAQLAICARRSQRNQRLQRQQLERYTSQFTELVSLSRGGTPMHSASEAILRLPGVQRCYLLDQDGYQLSHNMAARQSTDDGRFRPMQDALGASWSRRHYFKSAIAQPGQVQVSDPYLSVSDGSMCLTLSCAFNAESGRFLVLCCDLHAAVLDQSCTLPDIAYGI</sequence>
<evidence type="ECO:0000313" key="2">
    <source>
        <dbReference type="EMBL" id="PXF31957.1"/>
    </source>
</evidence>
<reference evidence="2 3" key="1">
    <citation type="submission" date="2015-03" db="EMBL/GenBank/DDBJ databases">
        <authorList>
            <person name="Krishnan R."/>
            <person name="Midha S."/>
            <person name="Patil P.B."/>
            <person name="Rameshkumar N."/>
        </authorList>
    </citation>
    <scope>NUCLEOTIDE SEQUENCE [LARGE SCALE GENOMIC DNA]</scope>
    <source>
        <strain evidence="2 3">L1E11</strain>
    </source>
</reference>
<proteinExistence type="predicted"/>
<dbReference type="SMART" id="SM00052">
    <property type="entry name" value="EAL"/>
    <property type="match status" value="1"/>
</dbReference>
<dbReference type="EMBL" id="LAPT01000028">
    <property type="protein sequence ID" value="PXF31957.1"/>
    <property type="molecule type" value="Genomic_DNA"/>
</dbReference>
<keyword evidence="3" id="KW-1185">Reference proteome</keyword>
<dbReference type="SUPFAM" id="SSF141868">
    <property type="entry name" value="EAL domain-like"/>
    <property type="match status" value="1"/>
</dbReference>
<gene>
    <name evidence="2" type="ORF">WH50_07030</name>
</gene>
<dbReference type="InterPro" id="IPR029151">
    <property type="entry name" value="Sensor-like_sf"/>
</dbReference>
<feature type="domain" description="EAL" evidence="1">
    <location>
        <begin position="1"/>
        <end position="250"/>
    </location>
</feature>
<dbReference type="Gene3D" id="3.20.20.450">
    <property type="entry name" value="EAL domain"/>
    <property type="match status" value="1"/>
</dbReference>
<dbReference type="CDD" id="cd01948">
    <property type="entry name" value="EAL"/>
    <property type="match status" value="1"/>
</dbReference>
<evidence type="ECO:0000259" key="1">
    <source>
        <dbReference type="PROSITE" id="PS50883"/>
    </source>
</evidence>
<dbReference type="Pfam" id="PF00563">
    <property type="entry name" value="EAL"/>
    <property type="match status" value="1"/>
</dbReference>
<evidence type="ECO:0000313" key="3">
    <source>
        <dbReference type="Proteomes" id="UP000248090"/>
    </source>
</evidence>
<dbReference type="SUPFAM" id="SSF103190">
    <property type="entry name" value="Sensory domain-like"/>
    <property type="match status" value="1"/>
</dbReference>
<dbReference type="InterPro" id="IPR001633">
    <property type="entry name" value="EAL_dom"/>
</dbReference>
<dbReference type="Gene3D" id="3.30.450.20">
    <property type="entry name" value="PAS domain"/>
    <property type="match status" value="1"/>
</dbReference>
<dbReference type="Proteomes" id="UP000248090">
    <property type="component" value="Unassembled WGS sequence"/>
</dbReference>
<dbReference type="PANTHER" id="PTHR33121:SF76">
    <property type="entry name" value="SIGNALING PROTEIN"/>
    <property type="match status" value="1"/>
</dbReference>
<dbReference type="PROSITE" id="PS50883">
    <property type="entry name" value="EAL"/>
    <property type="match status" value="1"/>
</dbReference>
<dbReference type="InterPro" id="IPR050706">
    <property type="entry name" value="Cyclic-di-GMP_PDE-like"/>
</dbReference>
<dbReference type="PANTHER" id="PTHR33121">
    <property type="entry name" value="CYCLIC DI-GMP PHOSPHODIESTERASE PDEF"/>
    <property type="match status" value="1"/>
</dbReference>
<name>A0ABX5LZ82_9GAMM</name>
<organism evidence="2 3">
    <name type="scientific">Pokkaliibacter plantistimulans</name>
    <dbReference type="NCBI Taxonomy" id="1635171"/>
    <lineage>
        <taxon>Bacteria</taxon>
        <taxon>Pseudomonadati</taxon>
        <taxon>Pseudomonadota</taxon>
        <taxon>Gammaproteobacteria</taxon>
        <taxon>Oceanospirillales</taxon>
        <taxon>Balneatrichaceae</taxon>
        <taxon>Pokkaliibacter</taxon>
    </lineage>
</organism>
<comment type="caution">
    <text evidence="2">The sequence shown here is derived from an EMBL/GenBank/DDBJ whole genome shotgun (WGS) entry which is preliminary data.</text>
</comment>
<protein>
    <recommendedName>
        <fullName evidence="1">EAL domain-containing protein</fullName>
    </recommendedName>
</protein>
<dbReference type="InterPro" id="IPR035919">
    <property type="entry name" value="EAL_sf"/>
</dbReference>
<accession>A0ABX5LZ82</accession>